<evidence type="ECO:0000256" key="2">
    <source>
        <dbReference type="SAM" id="MobiDB-lite"/>
    </source>
</evidence>
<feature type="region of interest" description="Disordered" evidence="2">
    <location>
        <begin position="148"/>
        <end position="184"/>
    </location>
</feature>
<organism evidence="4 5">
    <name type="scientific">Leucobacter ruminantium</name>
    <dbReference type="NCBI Taxonomy" id="1289170"/>
    <lineage>
        <taxon>Bacteria</taxon>
        <taxon>Bacillati</taxon>
        <taxon>Actinomycetota</taxon>
        <taxon>Actinomycetes</taxon>
        <taxon>Micrococcales</taxon>
        <taxon>Microbacteriaceae</taxon>
        <taxon>Leucobacter</taxon>
    </lineage>
</organism>
<evidence type="ECO:0000313" key="5">
    <source>
        <dbReference type="Proteomes" id="UP000664398"/>
    </source>
</evidence>
<name>A0A939LVJ5_9MICO</name>
<dbReference type="PANTHER" id="PTHR33164:SF5">
    <property type="entry name" value="ORGANIC HYDROPEROXIDE RESISTANCE TRANSCRIPTIONAL REGULATOR"/>
    <property type="match status" value="1"/>
</dbReference>
<dbReference type="Proteomes" id="UP000664398">
    <property type="component" value="Unassembled WGS sequence"/>
</dbReference>
<comment type="caution">
    <text evidence="4">The sequence shown here is derived from an EMBL/GenBank/DDBJ whole genome shotgun (WGS) entry which is preliminary data.</text>
</comment>
<dbReference type="InterPro" id="IPR000835">
    <property type="entry name" value="HTH_MarR-typ"/>
</dbReference>
<feature type="domain" description="HTH marR-type" evidence="3">
    <location>
        <begin position="12"/>
        <end position="146"/>
    </location>
</feature>
<dbReference type="GO" id="GO:0003700">
    <property type="term" value="F:DNA-binding transcription factor activity"/>
    <property type="evidence" value="ECO:0007669"/>
    <property type="project" value="InterPro"/>
</dbReference>
<keyword evidence="5" id="KW-1185">Reference proteome</keyword>
<dbReference type="SUPFAM" id="SSF46785">
    <property type="entry name" value="Winged helix' DNA-binding domain"/>
    <property type="match status" value="1"/>
</dbReference>
<evidence type="ECO:0000256" key="1">
    <source>
        <dbReference type="ARBA" id="ARBA00004496"/>
    </source>
</evidence>
<dbReference type="PANTHER" id="PTHR33164">
    <property type="entry name" value="TRANSCRIPTIONAL REGULATOR, MARR FAMILY"/>
    <property type="match status" value="1"/>
</dbReference>
<dbReference type="SMART" id="SM00347">
    <property type="entry name" value="HTH_MARR"/>
    <property type="match status" value="1"/>
</dbReference>
<dbReference type="Gene3D" id="1.10.10.10">
    <property type="entry name" value="Winged helix-like DNA-binding domain superfamily/Winged helix DNA-binding domain"/>
    <property type="match status" value="1"/>
</dbReference>
<protein>
    <submittedName>
        <fullName evidence="4">Winged helix-turn-helix transcriptional regulator</fullName>
    </submittedName>
</protein>
<dbReference type="InterPro" id="IPR039422">
    <property type="entry name" value="MarR/SlyA-like"/>
</dbReference>
<comment type="subcellular location">
    <subcellularLocation>
        <location evidence="1">Cytoplasm</location>
    </subcellularLocation>
</comment>
<dbReference type="GO" id="GO:0006950">
    <property type="term" value="P:response to stress"/>
    <property type="evidence" value="ECO:0007669"/>
    <property type="project" value="TreeGrafter"/>
</dbReference>
<dbReference type="Pfam" id="PF01047">
    <property type="entry name" value="MarR"/>
    <property type="match status" value="1"/>
</dbReference>
<dbReference type="InterPro" id="IPR036388">
    <property type="entry name" value="WH-like_DNA-bd_sf"/>
</dbReference>
<dbReference type="PROSITE" id="PS50995">
    <property type="entry name" value="HTH_MARR_2"/>
    <property type="match status" value="1"/>
</dbReference>
<evidence type="ECO:0000313" key="4">
    <source>
        <dbReference type="EMBL" id="MBO1805604.1"/>
    </source>
</evidence>
<dbReference type="EMBL" id="JAGDYL010000015">
    <property type="protein sequence ID" value="MBO1805604.1"/>
    <property type="molecule type" value="Genomic_DNA"/>
</dbReference>
<gene>
    <name evidence="4" type="ORF">J4H91_09780</name>
</gene>
<proteinExistence type="predicted"/>
<feature type="compositionally biased region" description="Basic and acidic residues" evidence="2">
    <location>
        <begin position="155"/>
        <end position="173"/>
    </location>
</feature>
<dbReference type="InterPro" id="IPR036390">
    <property type="entry name" value="WH_DNA-bd_sf"/>
</dbReference>
<dbReference type="GO" id="GO:0005737">
    <property type="term" value="C:cytoplasm"/>
    <property type="evidence" value="ECO:0007669"/>
    <property type="project" value="UniProtKB-SubCell"/>
</dbReference>
<reference evidence="4" key="1">
    <citation type="submission" date="2021-03" db="EMBL/GenBank/DDBJ databases">
        <title>Leucobacter chromiisoli sp. nov., isolated from chromium-containing soil of chemical plant.</title>
        <authorList>
            <person name="Xu Z."/>
        </authorList>
    </citation>
    <scope>NUCLEOTIDE SEQUENCE</scope>
    <source>
        <strain evidence="4">A2</strain>
    </source>
</reference>
<dbReference type="AlphaFoldDB" id="A0A939LVJ5"/>
<accession>A0A939LVJ5</accession>
<evidence type="ECO:0000259" key="3">
    <source>
        <dbReference type="PROSITE" id="PS50995"/>
    </source>
</evidence>
<dbReference type="RefSeq" id="WP_208046077.1">
    <property type="nucleotide sequence ID" value="NZ_JAGDYL010000015.1"/>
</dbReference>
<sequence length="184" mass="20173">MEETPDDLLELDRQVCFALAVASRSVIGIYRSILEPLGLTHPQYLVMLALWGDAPLRFRQLSEMLRMDPATLSPIVKRMEQYGLIERAAVEGDERTFTLAPTAAGTALREEALAVPPAVIERLGLPVERLMALRDELTAVIEAVDHGPAVPDAIPHSDRAARSDRFGRSDPNELPRPNDGAAAE</sequence>